<sequence>MSNAKGYSFGMRIPDGQIPSKSLTPGPSDYSTSCLTRFGKLSSPAYSIKSKGYDKQTRSLTPSPLDYQSISPKVKTTKSYSFGFGNRTAFTVKSDTPPPNTYSVPTTIGNNVPDKKKIGRAFSMQGRRKHTTDGSTTPGPGAYETVSVDVYKRKEPSVPFTGRRQAPFRPVDFHLPGPSEYNTLNCKIEKVKGTCAPRAPFGIRHSPKKVTVFTQADILY</sequence>
<dbReference type="PANTHER" id="PTHR21580">
    <property type="entry name" value="SHIPPO-1-RELATED"/>
    <property type="match status" value="1"/>
</dbReference>
<dbReference type="AlphaFoldDB" id="A0AAN8S9D5"/>
<dbReference type="PANTHER" id="PTHR21580:SF28">
    <property type="entry name" value="BOREALIN N-TERMINAL DOMAIN-CONTAINING PROTEIN-RELATED"/>
    <property type="match status" value="1"/>
</dbReference>
<accession>A0AAN8S9D5</accession>
<organism evidence="3 5">
    <name type="scientific">Polyplax serrata</name>
    <name type="common">Common mouse louse</name>
    <dbReference type="NCBI Taxonomy" id="468196"/>
    <lineage>
        <taxon>Eukaryota</taxon>
        <taxon>Metazoa</taxon>
        <taxon>Ecdysozoa</taxon>
        <taxon>Arthropoda</taxon>
        <taxon>Hexapoda</taxon>
        <taxon>Insecta</taxon>
        <taxon>Pterygota</taxon>
        <taxon>Neoptera</taxon>
        <taxon>Paraneoptera</taxon>
        <taxon>Psocodea</taxon>
        <taxon>Troctomorpha</taxon>
        <taxon>Phthiraptera</taxon>
        <taxon>Anoplura</taxon>
        <taxon>Polyplacidae</taxon>
        <taxon>Polyplax</taxon>
    </lineage>
</organism>
<proteinExistence type="predicted"/>
<name>A0AAN8S9D5_POLSC</name>
<evidence type="ECO:0000313" key="5">
    <source>
        <dbReference type="Proteomes" id="UP001372834"/>
    </source>
</evidence>
<dbReference type="InterPro" id="IPR051291">
    <property type="entry name" value="CIMAP"/>
</dbReference>
<feature type="region of interest" description="Disordered" evidence="1">
    <location>
        <begin position="1"/>
        <end position="26"/>
    </location>
</feature>
<feature type="compositionally biased region" description="Polar residues" evidence="1">
    <location>
        <begin position="101"/>
        <end position="110"/>
    </location>
</feature>
<feature type="region of interest" description="Disordered" evidence="1">
    <location>
        <begin position="95"/>
        <end position="114"/>
    </location>
</feature>
<dbReference type="Proteomes" id="UP001359485">
    <property type="component" value="Unassembled WGS sequence"/>
</dbReference>
<reference evidence="3 5" key="1">
    <citation type="submission" date="2023-10" db="EMBL/GenBank/DDBJ databases">
        <title>Genomes of two closely related lineages of the louse Polyplax serrata with different host specificities.</title>
        <authorList>
            <person name="Martinu J."/>
            <person name="Tarabai H."/>
            <person name="Stefka J."/>
            <person name="Hypsa V."/>
        </authorList>
    </citation>
    <scope>NUCLEOTIDE SEQUENCE [LARGE SCALE GENOMIC DNA]</scope>
    <source>
        <strain evidence="2">98ZLc_SE</strain>
        <strain evidence="3">HR10_N</strain>
    </source>
</reference>
<evidence type="ECO:0000256" key="1">
    <source>
        <dbReference type="SAM" id="MobiDB-lite"/>
    </source>
</evidence>
<dbReference type="Pfam" id="PF07004">
    <property type="entry name" value="SHIPPO-rpt"/>
    <property type="match status" value="4"/>
</dbReference>
<evidence type="ECO:0000313" key="2">
    <source>
        <dbReference type="EMBL" id="KAK6626833.1"/>
    </source>
</evidence>
<evidence type="ECO:0000313" key="3">
    <source>
        <dbReference type="EMBL" id="KAK6629526.1"/>
    </source>
</evidence>
<gene>
    <name evidence="3" type="ORF">RUM43_003343</name>
    <name evidence="2" type="ORF">RUM44_009310</name>
</gene>
<protein>
    <submittedName>
        <fullName evidence="3">Uncharacterized protein</fullName>
    </submittedName>
</protein>
<evidence type="ECO:0000313" key="4">
    <source>
        <dbReference type="Proteomes" id="UP001359485"/>
    </source>
</evidence>
<comment type="caution">
    <text evidence="3">The sequence shown here is derived from an EMBL/GenBank/DDBJ whole genome shotgun (WGS) entry which is preliminary data.</text>
</comment>
<keyword evidence="4" id="KW-1185">Reference proteome</keyword>
<dbReference type="Proteomes" id="UP001372834">
    <property type="component" value="Unassembled WGS sequence"/>
</dbReference>
<dbReference type="InterPro" id="IPR010736">
    <property type="entry name" value="SHIPPO-rpt"/>
</dbReference>
<dbReference type="EMBL" id="JAWJWE010000036">
    <property type="protein sequence ID" value="KAK6629526.1"/>
    <property type="molecule type" value="Genomic_DNA"/>
</dbReference>
<dbReference type="EMBL" id="JAWJWF010000045">
    <property type="protein sequence ID" value="KAK6626833.1"/>
    <property type="molecule type" value="Genomic_DNA"/>
</dbReference>